<accession>A0A8H6BAW0</accession>
<evidence type="ECO:0000313" key="1">
    <source>
        <dbReference type="EMBL" id="KAF6008360.1"/>
    </source>
</evidence>
<protein>
    <submittedName>
        <fullName evidence="1">Uncharacterized protein</fullName>
    </submittedName>
</protein>
<dbReference type="AlphaFoldDB" id="A0A8H6BAW0"/>
<gene>
    <name evidence="1" type="ORF">HII12_004108</name>
</gene>
<dbReference type="EMBL" id="JABCYN010000036">
    <property type="protein sequence ID" value="KAF6008360.1"/>
    <property type="molecule type" value="Genomic_DNA"/>
</dbReference>
<sequence>MMPKKAVEKKQLTKEQKKRIIEKFRAEMKKREVILEEEGQKQIMEIKRELDGRLKYTLRKFWDFKVGDVLNYEREMRREGGEEGVRMEKVVEDLESGKGRDEY</sequence>
<reference evidence="1 2" key="1">
    <citation type="journal article" date="2020" name="Appl. Microbiol. Biotechnol.">
        <title>Targeted gene deletion in Brettanomyces bruxellensis with an expression-free CRISPR-Cas9 system.</title>
        <authorList>
            <person name="Varela C."/>
            <person name="Bartel C."/>
            <person name="Onetto C."/>
            <person name="Borneman A."/>
        </authorList>
    </citation>
    <scope>NUCLEOTIDE SEQUENCE [LARGE SCALE GENOMIC DNA]</scope>
    <source>
        <strain evidence="1 2">AWRI1613</strain>
    </source>
</reference>
<evidence type="ECO:0000313" key="2">
    <source>
        <dbReference type="Proteomes" id="UP000568158"/>
    </source>
</evidence>
<dbReference type="Proteomes" id="UP000568158">
    <property type="component" value="Unassembled WGS sequence"/>
</dbReference>
<comment type="caution">
    <text evidence="1">The sequence shown here is derived from an EMBL/GenBank/DDBJ whole genome shotgun (WGS) entry which is preliminary data.</text>
</comment>
<organism evidence="1 2">
    <name type="scientific">Dekkera bruxellensis</name>
    <name type="common">Brettanomyces custersii</name>
    <dbReference type="NCBI Taxonomy" id="5007"/>
    <lineage>
        <taxon>Eukaryota</taxon>
        <taxon>Fungi</taxon>
        <taxon>Dikarya</taxon>
        <taxon>Ascomycota</taxon>
        <taxon>Saccharomycotina</taxon>
        <taxon>Pichiomycetes</taxon>
        <taxon>Pichiales</taxon>
        <taxon>Pichiaceae</taxon>
        <taxon>Brettanomyces</taxon>
    </lineage>
</organism>
<name>A0A8H6BAW0_DEKBR</name>
<proteinExistence type="predicted"/>